<organism evidence="3 5">
    <name type="scientific">Caenorhabditis briggsae</name>
    <dbReference type="NCBI Taxonomy" id="6238"/>
    <lineage>
        <taxon>Eukaryota</taxon>
        <taxon>Metazoa</taxon>
        <taxon>Ecdysozoa</taxon>
        <taxon>Nematoda</taxon>
        <taxon>Chromadorea</taxon>
        <taxon>Rhabditida</taxon>
        <taxon>Rhabditina</taxon>
        <taxon>Rhabditomorpha</taxon>
        <taxon>Rhabditoidea</taxon>
        <taxon>Rhabditidae</taxon>
        <taxon>Peloderinae</taxon>
        <taxon>Caenorhabditis</taxon>
    </lineage>
</organism>
<dbReference type="Proteomes" id="UP000827892">
    <property type="component" value="Chromosome V"/>
</dbReference>
<dbReference type="EMBL" id="CP092624">
    <property type="protein sequence ID" value="UMM37578.1"/>
    <property type="molecule type" value="Genomic_DNA"/>
</dbReference>
<dbReference type="Proteomes" id="UP000829354">
    <property type="component" value="Chromosome V"/>
</dbReference>
<dbReference type="InterPro" id="IPR012885">
    <property type="entry name" value="F-box_Sdz-33"/>
</dbReference>
<evidence type="ECO:0000259" key="2">
    <source>
        <dbReference type="Pfam" id="PF07735"/>
    </source>
</evidence>
<evidence type="ECO:0000313" key="3">
    <source>
        <dbReference type="EMBL" id="ULT91808.1"/>
    </source>
</evidence>
<keyword evidence="6" id="KW-1185">Reference proteome</keyword>
<dbReference type="PANTHER" id="PTHR22899">
    <property type="entry name" value="CYCLIN-RELATED F-BOX FAMILY"/>
    <property type="match status" value="1"/>
</dbReference>
<dbReference type="AlphaFoldDB" id="A0AAE9A7B2"/>
<dbReference type="InterPro" id="IPR053222">
    <property type="entry name" value="Zygotic_Embryogenesis-Asso"/>
</dbReference>
<dbReference type="EMBL" id="CP090895">
    <property type="protein sequence ID" value="ULT91808.1"/>
    <property type="molecule type" value="Genomic_DNA"/>
</dbReference>
<name>A0AAE9A7B2_CAEBR</name>
<feature type="domain" description="Sdz-33 F-box" evidence="2">
    <location>
        <begin position="479"/>
        <end position="536"/>
    </location>
</feature>
<dbReference type="InterPro" id="IPR001810">
    <property type="entry name" value="F-box_dom"/>
</dbReference>
<protein>
    <recommendedName>
        <fullName evidence="7">F-box domain-containing protein</fullName>
    </recommendedName>
</protein>
<feature type="domain" description="Sdz-33 F-box" evidence="2">
    <location>
        <begin position="195"/>
        <end position="241"/>
    </location>
</feature>
<dbReference type="Pfam" id="PF00646">
    <property type="entry name" value="F-box"/>
    <property type="match status" value="2"/>
</dbReference>
<accession>A0AAE9A7B2</accession>
<feature type="domain" description="F-box" evidence="1">
    <location>
        <begin position="15"/>
        <end position="43"/>
    </location>
</feature>
<evidence type="ECO:0000313" key="6">
    <source>
        <dbReference type="Proteomes" id="UP000829354"/>
    </source>
</evidence>
<evidence type="ECO:0008006" key="7">
    <source>
        <dbReference type="Google" id="ProtNLM"/>
    </source>
</evidence>
<reference evidence="4 6" key="2">
    <citation type="submission" date="2022-04" db="EMBL/GenBank/DDBJ databases">
        <title>Chromosome-level reference genomes for two strains of Caenorhabditis briggsae: an improved platform for comparative genomics.</title>
        <authorList>
            <person name="Stevens L."/>
            <person name="Andersen E."/>
        </authorList>
    </citation>
    <scope>NUCLEOTIDE SEQUENCE [LARGE SCALE GENOMIC DNA]</scope>
    <source>
        <strain evidence="4">VX34</strain>
        <tissue evidence="4">Whole-organism</tissue>
    </source>
</reference>
<gene>
    <name evidence="3" type="ORF">L3Y34_009468</name>
    <name evidence="4" type="ORF">L5515_009306</name>
</gene>
<feature type="domain" description="F-box" evidence="1">
    <location>
        <begin position="311"/>
        <end position="343"/>
    </location>
</feature>
<sequence>MPINILSLQATDLQYAINSMDVGELIAFSLCSKRTKNLVKSSNMLLIKTTAAVFKNDYIEFEILAFQGSFDRDIHKPIQFFLPANRWMQVDRGNGIERWKFTRSHCIAHFMSLFKVSEVTYLILGGLCQVPYLDTVKQIFPRCYTLKIGKNCSDEVTKMAILKLAPIAKEVEIGKNHIINDIPHLWTMHLEFVLLNDEERPLKLTLEDLLTLNIGSVLILNTNITERDLNIFMKLWMKGSHRFYAPETIKLHTTNGFRMDQVFKGIQYETVLRDYSYQLRRGDGEKLTILNVEVCILSAKLMPICLLSLPIEEVLMSMDIGDLIAFSVCSKRTKNLVKASNRKMHRIEVYVEERYIRFRVMERNYYELISFHFFDSYIELNRNDLVEVWRKQDFTQIAHWIAHFMSIFDDLIVDYLNIVTASLYYLDTVKQLIPKCRRLHINEICSRAFTKDAFWKLYPIAERVVIYKNIFDDETDKSKILTLNLKDLSFKDWENSFKLELDDLLTLNIARLSMAATTITEKALNRFLKLWMKGSHTFYRPKNIRLQLWNVVNREEVLRGIKYQIVSNRPQLKRADGKEVLISIRGRCVIFKFQV</sequence>
<evidence type="ECO:0000259" key="1">
    <source>
        <dbReference type="Pfam" id="PF00646"/>
    </source>
</evidence>
<proteinExistence type="predicted"/>
<dbReference type="Pfam" id="PF07735">
    <property type="entry name" value="FBA_2"/>
    <property type="match status" value="2"/>
</dbReference>
<dbReference type="PANTHER" id="PTHR22899:SF0">
    <property type="entry name" value="F-BOX ASSOCIATED DOMAIN-CONTAINING PROTEIN-RELATED"/>
    <property type="match status" value="1"/>
</dbReference>
<reference evidence="3 5" key="1">
    <citation type="submission" date="2022-02" db="EMBL/GenBank/DDBJ databases">
        <title>Chromosome-level reference genomes for two strains of Caenorhabditis briggsae: an improved platform for comparative genomics.</title>
        <authorList>
            <person name="Stevens L."/>
            <person name="Andersen E.C."/>
        </authorList>
    </citation>
    <scope>NUCLEOTIDE SEQUENCE [LARGE SCALE GENOMIC DNA]</scope>
    <source>
        <strain evidence="3">QX1410_ONT</strain>
        <tissue evidence="3">Whole-organism</tissue>
    </source>
</reference>
<evidence type="ECO:0000313" key="5">
    <source>
        <dbReference type="Proteomes" id="UP000827892"/>
    </source>
</evidence>
<evidence type="ECO:0000313" key="4">
    <source>
        <dbReference type="EMBL" id="UMM37578.1"/>
    </source>
</evidence>